<evidence type="ECO:0000313" key="3">
    <source>
        <dbReference type="Proteomes" id="UP000302163"/>
    </source>
</evidence>
<reference evidence="2 3" key="1">
    <citation type="submission" date="2019-05" db="EMBL/GenBank/DDBJ databases">
        <title>Complete genome sequence of Izhakiella calystegiae KSNA2, an endophyte isolated from beach morning glory (Calystegia soldanella).</title>
        <authorList>
            <person name="Jiang L."/>
            <person name="Jeong J.C."/>
            <person name="Kim C.Y."/>
            <person name="Kim D.H."/>
            <person name="Kim S.W."/>
            <person name="Lee j."/>
        </authorList>
    </citation>
    <scope>NUCLEOTIDE SEQUENCE [LARGE SCALE GENOMIC DNA]</scope>
    <source>
        <strain evidence="2 3">KSNA2</strain>
    </source>
</reference>
<dbReference type="EMBL" id="CP040428">
    <property type="protein sequence ID" value="QCT22803.1"/>
    <property type="molecule type" value="Genomic_DNA"/>
</dbReference>
<keyword evidence="1" id="KW-0472">Membrane</keyword>
<accession>A0A4P8YR35</accession>
<dbReference type="AlphaFoldDB" id="A0A4P8YR35"/>
<organism evidence="2 3">
    <name type="scientific">Jejubacter calystegiae</name>
    <dbReference type="NCBI Taxonomy" id="2579935"/>
    <lineage>
        <taxon>Bacteria</taxon>
        <taxon>Pseudomonadati</taxon>
        <taxon>Pseudomonadota</taxon>
        <taxon>Gammaproteobacteria</taxon>
        <taxon>Enterobacterales</taxon>
        <taxon>Enterobacteriaceae</taxon>
        <taxon>Jejubacter</taxon>
    </lineage>
</organism>
<feature type="transmembrane region" description="Helical" evidence="1">
    <location>
        <begin position="6"/>
        <end position="23"/>
    </location>
</feature>
<keyword evidence="1" id="KW-0812">Transmembrane</keyword>
<protein>
    <submittedName>
        <fullName evidence="2">Membrane protein YpdK</fullName>
    </submittedName>
</protein>
<gene>
    <name evidence="2" type="primary">ypdK</name>
    <name evidence="2" type="ORF">FEM41_22810</name>
</gene>
<sequence>MKYFLMGISVILLLWAGTFFLMLD</sequence>
<evidence type="ECO:0000256" key="1">
    <source>
        <dbReference type="SAM" id="Phobius"/>
    </source>
</evidence>
<dbReference type="KEGG" id="izh:FEM41_22810"/>
<dbReference type="InterPro" id="IPR047846">
    <property type="entry name" value="YpdK"/>
</dbReference>
<dbReference type="GO" id="GO:0016020">
    <property type="term" value="C:membrane"/>
    <property type="evidence" value="ECO:0007669"/>
    <property type="project" value="InterPro"/>
</dbReference>
<evidence type="ECO:0000313" key="2">
    <source>
        <dbReference type="EMBL" id="QCT22803.1"/>
    </source>
</evidence>
<proteinExistence type="predicted"/>
<dbReference type="Proteomes" id="UP000302163">
    <property type="component" value="Chromosome"/>
</dbReference>
<dbReference type="NCBIfam" id="NF033437">
    <property type="entry name" value="YpdK"/>
    <property type="match status" value="1"/>
</dbReference>
<keyword evidence="3" id="KW-1185">Reference proteome</keyword>
<keyword evidence="1" id="KW-1133">Transmembrane helix</keyword>
<name>A0A4P8YR35_9ENTR</name>